<evidence type="ECO:0000256" key="2">
    <source>
        <dbReference type="ARBA" id="ARBA00007992"/>
    </source>
</evidence>
<evidence type="ECO:0000256" key="1">
    <source>
        <dbReference type="ARBA" id="ARBA00005179"/>
    </source>
</evidence>
<proteinExistence type="inferred from homology"/>
<dbReference type="Gene3D" id="3.50.50.60">
    <property type="entry name" value="FAD/NAD(P)-binding domain"/>
    <property type="match status" value="1"/>
</dbReference>
<keyword evidence="5" id="KW-0560">Oxidoreductase</keyword>
<comment type="pathway">
    <text evidence="1">Secondary metabolite biosynthesis.</text>
</comment>
<dbReference type="InterPro" id="IPR002938">
    <property type="entry name" value="FAD-bd"/>
</dbReference>
<feature type="domain" description="FAD-binding" evidence="7">
    <location>
        <begin position="6"/>
        <end position="326"/>
    </location>
</feature>
<dbReference type="PRINTS" id="PR00420">
    <property type="entry name" value="RNGMNOXGNASE"/>
</dbReference>
<sequence length="440" mass="48948">MCQSLQAIVVGAGIGGLAFAILARKQGLRVTVLEKTEELTPVGAGIQIPPNASRIWAQCGILEKLKKFSVVSEATQLRRWKDGELLCTRTVGEALDERWPWLVIHRADYQRILVQEAEDLGVIIRLGSNVQAIDFDLPSLSLASGEVVTGDVIVGADGLWSSLRNAILGRDSPPQETGDLAYRGTFSLPALQGLEDSRVDELCRQNVVTMWIGPESHAVFYPVRCGKEFNLVLTRPDNLPPNVRTEQGDLSEMMALFQHWDPVLTKILSAFSSVLKWKMMHHEELATWTRGNAALLGDACHPSLPYQAQGAAMAVEDGAALATLLGLYQQALQQNSPEANQMTIPEILENYEALQKARTTIMHSGSISNQHMYHLDDSGEQEERDRILKATEWKERPLGETEAFIWIDVRYQRAILRRDTIADARSQWNKMVSELDVTNG</sequence>
<dbReference type="PANTHER" id="PTHR13789">
    <property type="entry name" value="MONOOXYGENASE"/>
    <property type="match status" value="1"/>
</dbReference>
<evidence type="ECO:0000256" key="5">
    <source>
        <dbReference type="ARBA" id="ARBA00023002"/>
    </source>
</evidence>
<evidence type="ECO:0000256" key="3">
    <source>
        <dbReference type="ARBA" id="ARBA00022630"/>
    </source>
</evidence>
<keyword evidence="9" id="KW-1185">Reference proteome</keyword>
<dbReference type="InterPro" id="IPR050493">
    <property type="entry name" value="FAD-dep_Monooxygenase_BioMet"/>
</dbReference>
<reference evidence="8 9" key="1">
    <citation type="submission" date="2023-01" db="EMBL/GenBank/DDBJ databases">
        <title>Analysis of 21 Apiospora genomes using comparative genomics revels a genus with tremendous synthesis potential of carbohydrate active enzymes and secondary metabolites.</title>
        <authorList>
            <person name="Sorensen T."/>
        </authorList>
    </citation>
    <scope>NUCLEOTIDE SEQUENCE [LARGE SCALE GENOMIC DNA]</scope>
    <source>
        <strain evidence="8 9">CBS 117206</strain>
    </source>
</reference>
<dbReference type="GO" id="GO:0004497">
    <property type="term" value="F:monooxygenase activity"/>
    <property type="evidence" value="ECO:0007669"/>
    <property type="project" value="UniProtKB-KW"/>
</dbReference>
<dbReference type="PANTHER" id="PTHR13789:SF311">
    <property type="entry name" value="HYDROXYLASE, PUTATIVE (AFU_ORTHOLOGUE AFUA_5G10180)-RELATED"/>
    <property type="match status" value="1"/>
</dbReference>
<name>A0AAW0QJV6_9PEZI</name>
<keyword evidence="4" id="KW-0274">FAD</keyword>
<dbReference type="AlphaFoldDB" id="A0AAW0QJV6"/>
<evidence type="ECO:0000313" key="9">
    <source>
        <dbReference type="Proteomes" id="UP001392437"/>
    </source>
</evidence>
<protein>
    <recommendedName>
        <fullName evidence="7">FAD-binding domain-containing protein</fullName>
    </recommendedName>
</protein>
<evidence type="ECO:0000256" key="4">
    <source>
        <dbReference type="ARBA" id="ARBA00022827"/>
    </source>
</evidence>
<dbReference type="FunFam" id="3.50.50.60:FF:000115">
    <property type="entry name" value="Salicylate hydroxylase, putative"/>
    <property type="match status" value="1"/>
</dbReference>
<dbReference type="GO" id="GO:0071949">
    <property type="term" value="F:FAD binding"/>
    <property type="evidence" value="ECO:0007669"/>
    <property type="project" value="InterPro"/>
</dbReference>
<dbReference type="Pfam" id="PF01494">
    <property type="entry name" value="FAD_binding_3"/>
    <property type="match status" value="1"/>
</dbReference>
<comment type="caution">
    <text evidence="8">The sequence shown here is derived from an EMBL/GenBank/DDBJ whole genome shotgun (WGS) entry which is preliminary data.</text>
</comment>
<dbReference type="InterPro" id="IPR036188">
    <property type="entry name" value="FAD/NAD-bd_sf"/>
</dbReference>
<comment type="similarity">
    <text evidence="2">Belongs to the paxM FAD-dependent monooxygenase family.</text>
</comment>
<dbReference type="EMBL" id="JAQQWP010000009">
    <property type="protein sequence ID" value="KAK8100004.1"/>
    <property type="molecule type" value="Genomic_DNA"/>
</dbReference>
<organism evidence="8 9">
    <name type="scientific">Apiospora kogelbergensis</name>
    <dbReference type="NCBI Taxonomy" id="1337665"/>
    <lineage>
        <taxon>Eukaryota</taxon>
        <taxon>Fungi</taxon>
        <taxon>Dikarya</taxon>
        <taxon>Ascomycota</taxon>
        <taxon>Pezizomycotina</taxon>
        <taxon>Sordariomycetes</taxon>
        <taxon>Xylariomycetidae</taxon>
        <taxon>Amphisphaeriales</taxon>
        <taxon>Apiosporaceae</taxon>
        <taxon>Apiospora</taxon>
    </lineage>
</organism>
<keyword evidence="3" id="KW-0285">Flavoprotein</keyword>
<keyword evidence="6" id="KW-0503">Monooxygenase</keyword>
<dbReference type="SUPFAM" id="SSF54373">
    <property type="entry name" value="FAD-linked reductases, C-terminal domain"/>
    <property type="match status" value="1"/>
</dbReference>
<dbReference type="SUPFAM" id="SSF51905">
    <property type="entry name" value="FAD/NAD(P)-binding domain"/>
    <property type="match status" value="1"/>
</dbReference>
<evidence type="ECO:0000256" key="6">
    <source>
        <dbReference type="ARBA" id="ARBA00023033"/>
    </source>
</evidence>
<evidence type="ECO:0000313" key="8">
    <source>
        <dbReference type="EMBL" id="KAK8100004.1"/>
    </source>
</evidence>
<gene>
    <name evidence="8" type="ORF">PG999_010378</name>
</gene>
<evidence type="ECO:0000259" key="7">
    <source>
        <dbReference type="Pfam" id="PF01494"/>
    </source>
</evidence>
<accession>A0AAW0QJV6</accession>
<dbReference type="Proteomes" id="UP001392437">
    <property type="component" value="Unassembled WGS sequence"/>
</dbReference>